<evidence type="ECO:0000256" key="1">
    <source>
        <dbReference type="SAM" id="Phobius"/>
    </source>
</evidence>
<dbReference type="Proteomes" id="UP001596083">
    <property type="component" value="Unassembled WGS sequence"/>
</dbReference>
<keyword evidence="1" id="KW-0812">Transmembrane</keyword>
<keyword evidence="1" id="KW-0472">Membrane</keyword>
<sequence>MTAAAAPMSGAARGLLIGAGALVLGLGILLLFFWHTHVVELVGTDRLISGVGLRVAEAAVLYGGTWCVVRGWNGRGAGAS</sequence>
<comment type="caution">
    <text evidence="2">The sequence shown here is derived from an EMBL/GenBank/DDBJ whole genome shotgun (WGS) entry which is preliminary data.</text>
</comment>
<dbReference type="EMBL" id="JBHSPB010000004">
    <property type="protein sequence ID" value="MFC5720331.1"/>
    <property type="molecule type" value="Genomic_DNA"/>
</dbReference>
<accession>A0ABW0YY34</accession>
<proteinExistence type="predicted"/>
<feature type="transmembrane region" description="Helical" evidence="1">
    <location>
        <begin position="12"/>
        <end position="34"/>
    </location>
</feature>
<reference evidence="3" key="1">
    <citation type="journal article" date="2019" name="Int. J. Syst. Evol. Microbiol.">
        <title>The Global Catalogue of Microorganisms (GCM) 10K type strain sequencing project: providing services to taxonomists for standard genome sequencing and annotation.</title>
        <authorList>
            <consortium name="The Broad Institute Genomics Platform"/>
            <consortium name="The Broad Institute Genome Sequencing Center for Infectious Disease"/>
            <person name="Wu L."/>
            <person name="Ma J."/>
        </authorList>
    </citation>
    <scope>NUCLEOTIDE SEQUENCE [LARGE SCALE GENOMIC DNA]</scope>
    <source>
        <strain evidence="3">CGMCC 4.7304</strain>
    </source>
</reference>
<protein>
    <submittedName>
        <fullName evidence="2">Uncharacterized protein</fullName>
    </submittedName>
</protein>
<dbReference type="RefSeq" id="WP_390315430.1">
    <property type="nucleotide sequence ID" value="NZ_JBHSPB010000004.1"/>
</dbReference>
<gene>
    <name evidence="2" type="ORF">ACFP1Z_09170</name>
</gene>
<keyword evidence="1" id="KW-1133">Transmembrane helix</keyword>
<evidence type="ECO:0000313" key="3">
    <source>
        <dbReference type="Proteomes" id="UP001596083"/>
    </source>
</evidence>
<name>A0ABW0YY34_9ACTN</name>
<evidence type="ECO:0000313" key="2">
    <source>
        <dbReference type="EMBL" id="MFC5720331.1"/>
    </source>
</evidence>
<keyword evidence="3" id="KW-1185">Reference proteome</keyword>
<organism evidence="2 3">
    <name type="scientific">Streptomyces gamaensis</name>
    <dbReference type="NCBI Taxonomy" id="1763542"/>
    <lineage>
        <taxon>Bacteria</taxon>
        <taxon>Bacillati</taxon>
        <taxon>Actinomycetota</taxon>
        <taxon>Actinomycetes</taxon>
        <taxon>Kitasatosporales</taxon>
        <taxon>Streptomycetaceae</taxon>
        <taxon>Streptomyces</taxon>
    </lineage>
</organism>